<keyword evidence="3" id="KW-1185">Reference proteome</keyword>
<feature type="compositionally biased region" description="Acidic residues" evidence="1">
    <location>
        <begin position="16"/>
        <end position="26"/>
    </location>
</feature>
<gene>
    <name evidence="2" type="ORF">K491DRAFT_711875</name>
</gene>
<accession>A0A6A6TN50</accession>
<evidence type="ECO:0000256" key="1">
    <source>
        <dbReference type="SAM" id="MobiDB-lite"/>
    </source>
</evidence>
<dbReference type="Proteomes" id="UP000799324">
    <property type="component" value="Unassembled WGS sequence"/>
</dbReference>
<evidence type="ECO:0000313" key="2">
    <source>
        <dbReference type="EMBL" id="KAF2660383.1"/>
    </source>
</evidence>
<name>A0A6A6TN50_9PLEO</name>
<evidence type="ECO:0000313" key="3">
    <source>
        <dbReference type="Proteomes" id="UP000799324"/>
    </source>
</evidence>
<sequence length="153" mass="16997">MSSDSYEQNTTLSTLAEDDAAIEELLDGNKVGEDDQDNEPMPQPSGSPHNEYVVRKTGTQVPKGFSVYSLKSALNARDFPILTRVFEVHVSQNPTIKIRADANSYVILRDDLNSLIMTKISLAQRILSSHLNNKYRFACLTLPHKKNSTSLGT</sequence>
<proteinExistence type="predicted"/>
<feature type="compositionally biased region" description="Polar residues" evidence="1">
    <location>
        <begin position="1"/>
        <end position="14"/>
    </location>
</feature>
<dbReference type="EMBL" id="MU004300">
    <property type="protein sequence ID" value="KAF2660383.1"/>
    <property type="molecule type" value="Genomic_DNA"/>
</dbReference>
<reference evidence="2" key="1">
    <citation type="journal article" date="2020" name="Stud. Mycol.">
        <title>101 Dothideomycetes genomes: a test case for predicting lifestyles and emergence of pathogens.</title>
        <authorList>
            <person name="Haridas S."/>
            <person name="Albert R."/>
            <person name="Binder M."/>
            <person name="Bloem J."/>
            <person name="Labutti K."/>
            <person name="Salamov A."/>
            <person name="Andreopoulos B."/>
            <person name="Baker S."/>
            <person name="Barry K."/>
            <person name="Bills G."/>
            <person name="Bluhm B."/>
            <person name="Cannon C."/>
            <person name="Castanera R."/>
            <person name="Culley D."/>
            <person name="Daum C."/>
            <person name="Ezra D."/>
            <person name="Gonzalez J."/>
            <person name="Henrissat B."/>
            <person name="Kuo A."/>
            <person name="Liang C."/>
            <person name="Lipzen A."/>
            <person name="Lutzoni F."/>
            <person name="Magnuson J."/>
            <person name="Mondo S."/>
            <person name="Nolan M."/>
            <person name="Ohm R."/>
            <person name="Pangilinan J."/>
            <person name="Park H.-J."/>
            <person name="Ramirez L."/>
            <person name="Alfaro M."/>
            <person name="Sun H."/>
            <person name="Tritt A."/>
            <person name="Yoshinaga Y."/>
            <person name="Zwiers L.-H."/>
            <person name="Turgeon B."/>
            <person name="Goodwin S."/>
            <person name="Spatafora J."/>
            <person name="Crous P."/>
            <person name="Grigoriev I."/>
        </authorList>
    </citation>
    <scope>NUCLEOTIDE SEQUENCE</scope>
    <source>
        <strain evidence="2">CBS 122681</strain>
    </source>
</reference>
<dbReference type="AlphaFoldDB" id="A0A6A6TN50"/>
<protein>
    <submittedName>
        <fullName evidence="2">Uncharacterized protein</fullName>
    </submittedName>
</protein>
<feature type="region of interest" description="Disordered" evidence="1">
    <location>
        <begin position="1"/>
        <end position="53"/>
    </location>
</feature>
<organism evidence="2 3">
    <name type="scientific">Lophiostoma macrostomum CBS 122681</name>
    <dbReference type="NCBI Taxonomy" id="1314788"/>
    <lineage>
        <taxon>Eukaryota</taxon>
        <taxon>Fungi</taxon>
        <taxon>Dikarya</taxon>
        <taxon>Ascomycota</taxon>
        <taxon>Pezizomycotina</taxon>
        <taxon>Dothideomycetes</taxon>
        <taxon>Pleosporomycetidae</taxon>
        <taxon>Pleosporales</taxon>
        <taxon>Lophiostomataceae</taxon>
        <taxon>Lophiostoma</taxon>
    </lineage>
</organism>